<dbReference type="InterPro" id="IPR036864">
    <property type="entry name" value="Zn2-C6_fun-type_DNA-bd_sf"/>
</dbReference>
<dbReference type="OrthoDB" id="2534600at2759"/>
<dbReference type="EMBL" id="KB730345">
    <property type="protein sequence ID" value="ENH66729.1"/>
    <property type="molecule type" value="Genomic_DNA"/>
</dbReference>
<dbReference type="CDD" id="cd00067">
    <property type="entry name" value="GAL4"/>
    <property type="match status" value="1"/>
</dbReference>
<dbReference type="STRING" id="1229664.N4TV34"/>
<evidence type="ECO:0000256" key="3">
    <source>
        <dbReference type="SAM" id="MobiDB-lite"/>
    </source>
</evidence>
<dbReference type="GO" id="GO:0003677">
    <property type="term" value="F:DNA binding"/>
    <property type="evidence" value="ECO:0007669"/>
    <property type="project" value="InterPro"/>
</dbReference>
<dbReference type="SMART" id="SM00066">
    <property type="entry name" value="GAL4"/>
    <property type="match status" value="1"/>
</dbReference>
<name>N4TV34_FUSC1</name>
<feature type="region of interest" description="Disordered" evidence="3">
    <location>
        <begin position="678"/>
        <end position="704"/>
    </location>
</feature>
<dbReference type="GO" id="GO:0045944">
    <property type="term" value="P:positive regulation of transcription by RNA polymerase II"/>
    <property type="evidence" value="ECO:0007669"/>
    <property type="project" value="TreeGrafter"/>
</dbReference>
<evidence type="ECO:0000313" key="5">
    <source>
        <dbReference type="EMBL" id="ENH66729.1"/>
    </source>
</evidence>
<organism evidence="5 6">
    <name type="scientific">Fusarium oxysporum f. sp. cubense (strain race 1)</name>
    <name type="common">Panama disease fungus</name>
    <dbReference type="NCBI Taxonomy" id="1229664"/>
    <lineage>
        <taxon>Eukaryota</taxon>
        <taxon>Fungi</taxon>
        <taxon>Dikarya</taxon>
        <taxon>Ascomycota</taxon>
        <taxon>Pezizomycotina</taxon>
        <taxon>Sordariomycetes</taxon>
        <taxon>Hypocreomycetidae</taxon>
        <taxon>Hypocreales</taxon>
        <taxon>Nectriaceae</taxon>
        <taxon>Fusarium</taxon>
        <taxon>Fusarium oxysporum species complex</taxon>
    </lineage>
</organism>
<evidence type="ECO:0000256" key="2">
    <source>
        <dbReference type="ARBA" id="ARBA00023242"/>
    </source>
</evidence>
<sequence>MDDNSLDSGHDTRITKRRRVTLACNFCRTKKIKCDGAEPKCSTCNLYGAACDYPQRSRKRGVPAGQLQHLLRHQATTEFLLGYLLSQVADIEGAIKSALECLEADSRTDYDRYQEVWRNSPLCQSFGGLVAEQTSIISLGLETSQSSLGRSIDVMGKAQATQRSRENRSSPATSLAPQGNTPALTYRPTRQDYSAAPTIGFTSQSPPLDSCPLSNVQNRVADIEGYDRLNQLPATRKLFLSLPSKEGGGPDIEIMLSLSSLLHNPVPLEKGQLPENGAVLLRRYFTNIHSVMPLLNKIDLLQFFHNGQKAATDQQQSLLSHEKLAIVWSSCGLAHKDPQNDIRLRSYAYIAELVSLSRIDLECSVSRIQSLILFTLSLVRDRSWILGREVVTVLCDWAIRRKLFDSTRPLHGGDNSVDWGAKHQERAWTACFLLDTLLASKLGLLPSLRSQNCPIPLIQEDDWEEWDAWTFPGDPMRQKAPARIASTYNQLIRLVYLFNTYLSSATLYYSSPDSESYSARVSTAISAYRSLCTSFKGWSCDLPDHLKDLMIWDIDAHHPYVELPTDSAPYTLSLNLAYHSFISFSCHKTLSFNGPLTKHRPQASVMDAALHRLATSSSCIDRLLQLHSAEYGNEFSNPLLDLILQLARRPEKWTSDQQDKQVFSENIVQSFFSFAGQNQKTRSHSKTQSPDHYGTTKVDEDGAIDSTDIVGGPSVEGEASELTINTTGVELGTPTTSGLNMDSTEDMNNSNFEGSADLASLGLLDYMEYVWNLLILKECPTTNLPNPIPHGAFQNELGRSFADNLHSSDPEQFMDFMDKLGFVRPGCGVRHSSANELLDALSTNPIDPDPLAQPETNIDILQDLLDDWVTRASDP</sequence>
<dbReference type="VEuPathDB" id="FungiDB:FOC1_g10007376"/>
<dbReference type="SUPFAM" id="SSF57701">
    <property type="entry name" value="Zn2/Cys6 DNA-binding domain"/>
    <property type="match status" value="1"/>
</dbReference>
<evidence type="ECO:0000256" key="1">
    <source>
        <dbReference type="ARBA" id="ARBA00022723"/>
    </source>
</evidence>
<dbReference type="OMA" id="CRPCTYK"/>
<dbReference type="InterPro" id="IPR001138">
    <property type="entry name" value="Zn2Cys6_DnaBD"/>
</dbReference>
<keyword evidence="2" id="KW-0539">Nucleus</keyword>
<dbReference type="GO" id="GO:0006351">
    <property type="term" value="P:DNA-templated transcription"/>
    <property type="evidence" value="ECO:0007669"/>
    <property type="project" value="InterPro"/>
</dbReference>
<dbReference type="InterPro" id="IPR052783">
    <property type="entry name" value="Metabolic/Drug-Res_Regulator"/>
</dbReference>
<dbReference type="GO" id="GO:0000981">
    <property type="term" value="F:DNA-binding transcription factor activity, RNA polymerase II-specific"/>
    <property type="evidence" value="ECO:0007669"/>
    <property type="project" value="InterPro"/>
</dbReference>
<feature type="domain" description="Zn(2)-C6 fungal-type" evidence="4">
    <location>
        <begin position="23"/>
        <end position="53"/>
    </location>
</feature>
<dbReference type="AlphaFoldDB" id="N4TV34"/>
<evidence type="ECO:0000259" key="4">
    <source>
        <dbReference type="PROSITE" id="PS50048"/>
    </source>
</evidence>
<evidence type="ECO:0000313" key="6">
    <source>
        <dbReference type="Proteomes" id="UP000016928"/>
    </source>
</evidence>
<dbReference type="GO" id="GO:0008270">
    <property type="term" value="F:zinc ion binding"/>
    <property type="evidence" value="ECO:0007669"/>
    <property type="project" value="InterPro"/>
</dbReference>
<feature type="region of interest" description="Disordered" evidence="3">
    <location>
        <begin position="155"/>
        <end position="186"/>
    </location>
</feature>
<protein>
    <submittedName>
        <fullName evidence="5">Quinic acid utilization activator</fullName>
    </submittedName>
</protein>
<dbReference type="PROSITE" id="PS00463">
    <property type="entry name" value="ZN2_CY6_FUNGAL_1"/>
    <property type="match status" value="1"/>
</dbReference>
<reference evidence="6" key="1">
    <citation type="submission" date="2012-09" db="EMBL/GenBank/DDBJ databases">
        <title>Genome sequencing and comparative transcriptomics of race 1 and race 4 of banana pathogen: Fusarium oxysporum f. sp. cubense.</title>
        <authorList>
            <person name="Fang X."/>
            <person name="Huang J."/>
        </authorList>
    </citation>
    <scope>NUCLEOTIDE SEQUENCE [LARGE SCALE GENOMIC DNA]</scope>
    <source>
        <strain evidence="6">race 1</strain>
    </source>
</reference>
<dbReference type="Proteomes" id="UP000016928">
    <property type="component" value="Unassembled WGS sequence"/>
</dbReference>
<dbReference type="PROSITE" id="PS50048">
    <property type="entry name" value="ZN2_CY6_FUNGAL_2"/>
    <property type="match status" value="1"/>
</dbReference>
<feature type="compositionally biased region" description="Polar residues" evidence="3">
    <location>
        <begin position="169"/>
        <end position="183"/>
    </location>
</feature>
<dbReference type="Pfam" id="PF00172">
    <property type="entry name" value="Zn_clus"/>
    <property type="match status" value="1"/>
</dbReference>
<proteinExistence type="predicted"/>
<keyword evidence="1" id="KW-0479">Metal-binding</keyword>
<dbReference type="InterPro" id="IPR007219">
    <property type="entry name" value="XnlR_reg_dom"/>
</dbReference>
<dbReference type="PANTHER" id="PTHR47655:SF2">
    <property type="entry name" value="QUINIC ACID UTILIZATION ACTIVATOR"/>
    <property type="match status" value="1"/>
</dbReference>
<feature type="compositionally biased region" description="Polar residues" evidence="3">
    <location>
        <begin position="678"/>
        <end position="690"/>
    </location>
</feature>
<dbReference type="PANTHER" id="PTHR47655">
    <property type="entry name" value="QUINIC ACID UTILIZATION ACTIVATOR"/>
    <property type="match status" value="1"/>
</dbReference>
<dbReference type="Pfam" id="PF04082">
    <property type="entry name" value="Fungal_trans"/>
    <property type="match status" value="1"/>
</dbReference>
<accession>N4TV34</accession>
<reference evidence="6" key="2">
    <citation type="journal article" date="2014" name="PLoS ONE">
        <title>Genome and Transcriptome Analysis of the Fungal Pathogen Fusarium oxysporum f. sp. cubense Causing Banana Vascular Wilt Disease.</title>
        <authorList>
            <person name="Guo L."/>
            <person name="Han L."/>
            <person name="Yang L."/>
            <person name="Zeng H."/>
            <person name="Fan D."/>
            <person name="Zhu Y."/>
            <person name="Feng Y."/>
            <person name="Wang G."/>
            <person name="Peng C."/>
            <person name="Jiang X."/>
            <person name="Zhou D."/>
            <person name="Ni P."/>
            <person name="Liang C."/>
            <person name="Liu L."/>
            <person name="Wang J."/>
            <person name="Mao C."/>
            <person name="Fang X."/>
            <person name="Peng M."/>
            <person name="Huang J."/>
        </authorList>
    </citation>
    <scope>NUCLEOTIDE SEQUENCE [LARGE SCALE GENOMIC DNA]</scope>
    <source>
        <strain evidence="6">race 1</strain>
    </source>
</reference>
<dbReference type="Gene3D" id="4.10.240.10">
    <property type="entry name" value="Zn(2)-C6 fungal-type DNA-binding domain"/>
    <property type="match status" value="1"/>
</dbReference>
<gene>
    <name evidence="5" type="ORF">FOC1_g10007376</name>
</gene>
<dbReference type="CDD" id="cd12148">
    <property type="entry name" value="fungal_TF_MHR"/>
    <property type="match status" value="1"/>
</dbReference>
<dbReference type="HOGENOM" id="CLU_358258_0_0_1"/>